<feature type="compositionally biased region" description="Polar residues" evidence="1">
    <location>
        <begin position="15"/>
        <end position="31"/>
    </location>
</feature>
<feature type="compositionally biased region" description="Polar residues" evidence="1">
    <location>
        <begin position="82"/>
        <end position="92"/>
    </location>
</feature>
<accession>A0ABN9QZT2</accession>
<feature type="compositionally biased region" description="Basic and acidic residues" evidence="1">
    <location>
        <begin position="326"/>
        <end position="343"/>
    </location>
</feature>
<evidence type="ECO:0000256" key="1">
    <source>
        <dbReference type="SAM" id="MobiDB-lite"/>
    </source>
</evidence>
<feature type="region of interest" description="Disordered" evidence="1">
    <location>
        <begin position="424"/>
        <end position="445"/>
    </location>
</feature>
<comment type="caution">
    <text evidence="2">The sequence shown here is derived from an EMBL/GenBank/DDBJ whole genome shotgun (WGS) entry which is preliminary data.</text>
</comment>
<feature type="compositionally biased region" description="Basic and acidic residues" evidence="1">
    <location>
        <begin position="95"/>
        <end position="110"/>
    </location>
</feature>
<proteinExistence type="predicted"/>
<feature type="compositionally biased region" description="Basic residues" evidence="1">
    <location>
        <begin position="147"/>
        <end position="171"/>
    </location>
</feature>
<feature type="region of interest" description="Disordered" evidence="1">
    <location>
        <begin position="1"/>
        <end position="56"/>
    </location>
</feature>
<evidence type="ECO:0000313" key="3">
    <source>
        <dbReference type="Proteomes" id="UP001189429"/>
    </source>
</evidence>
<organism evidence="2 3">
    <name type="scientific">Prorocentrum cordatum</name>
    <dbReference type="NCBI Taxonomy" id="2364126"/>
    <lineage>
        <taxon>Eukaryota</taxon>
        <taxon>Sar</taxon>
        <taxon>Alveolata</taxon>
        <taxon>Dinophyceae</taxon>
        <taxon>Prorocentrales</taxon>
        <taxon>Prorocentraceae</taxon>
        <taxon>Prorocentrum</taxon>
    </lineage>
</organism>
<feature type="compositionally biased region" description="Basic and acidic residues" evidence="1">
    <location>
        <begin position="136"/>
        <end position="146"/>
    </location>
</feature>
<keyword evidence="3" id="KW-1185">Reference proteome</keyword>
<feature type="region of interest" description="Disordered" evidence="1">
    <location>
        <begin position="319"/>
        <end position="343"/>
    </location>
</feature>
<reference evidence="2" key="1">
    <citation type="submission" date="2023-10" db="EMBL/GenBank/DDBJ databases">
        <authorList>
            <person name="Chen Y."/>
            <person name="Shah S."/>
            <person name="Dougan E. K."/>
            <person name="Thang M."/>
            <person name="Chan C."/>
        </authorList>
    </citation>
    <scope>NUCLEOTIDE SEQUENCE [LARGE SCALE GENOMIC DNA]</scope>
</reference>
<feature type="compositionally biased region" description="Low complexity" evidence="1">
    <location>
        <begin position="238"/>
        <end position="247"/>
    </location>
</feature>
<dbReference type="Proteomes" id="UP001189429">
    <property type="component" value="Unassembled WGS sequence"/>
</dbReference>
<name>A0ABN9QZT2_9DINO</name>
<dbReference type="EMBL" id="CAUYUJ010004714">
    <property type="protein sequence ID" value="CAK0810688.1"/>
    <property type="molecule type" value="Genomic_DNA"/>
</dbReference>
<gene>
    <name evidence="2" type="ORF">PCOR1329_LOCUS15570</name>
</gene>
<feature type="region of interest" description="Disordered" evidence="1">
    <location>
        <begin position="76"/>
        <end position="274"/>
    </location>
</feature>
<evidence type="ECO:0000313" key="2">
    <source>
        <dbReference type="EMBL" id="CAK0810688.1"/>
    </source>
</evidence>
<protein>
    <submittedName>
        <fullName evidence="2">Uncharacterized protein</fullName>
    </submittedName>
</protein>
<sequence length="460" mass="48749">MTAGTAQIRRPRSAGHQSTRACGTVVLQESSGGRHRQSFSREGGAAGPDVPPGVGCFRAKTALAPPENCAHKPLARACASTVRPSQENSSAGEPTGREAHAPHVPGEDIRGRRRGHALGAGGGGNRRARQIAVTANEEKGEEGGVERRHRARRGPRRHLPRALAKKKRSSRARPSGAQREGGGKPGLRGQAPLAGRQRVLRAGRPCSCFLTSASTFPRDDEGGLAPPRSRGEASVGSRARALLRARAPCSGGKRRARPVSTAPSARPAARPREPPACTFVYSWRARAGLVCAKQEARKHRGTKTEDLWRVARSVRALPKRAGAQNSKKEQGWARGGEKERKREEEIQIAPEAGALGRGCVQERACAGPETAETAAVLSAGQKTRRGSGGPVAAAGAPPSAELLQPAHTRPAEPQLWCARGKQLVGTEQARPPRHPQAADRRLPRGWGTAPAWAELGKYAC</sequence>
<feature type="compositionally biased region" description="Low complexity" evidence="1">
    <location>
        <begin position="258"/>
        <end position="268"/>
    </location>
</feature>